<comment type="caution">
    <text evidence="3">The sequence shown here is derived from an EMBL/GenBank/DDBJ whole genome shotgun (WGS) entry which is preliminary data.</text>
</comment>
<accession>A0A3A6Q505</accession>
<feature type="region of interest" description="Disordered" evidence="1">
    <location>
        <begin position="313"/>
        <end position="335"/>
    </location>
</feature>
<name>A0A3A6Q505_9BACL</name>
<evidence type="ECO:0000313" key="4">
    <source>
        <dbReference type="Proteomes" id="UP000267798"/>
    </source>
</evidence>
<feature type="compositionally biased region" description="Basic and acidic residues" evidence="1">
    <location>
        <begin position="313"/>
        <end position="323"/>
    </location>
</feature>
<organism evidence="3 4">
    <name type="scientific">Paenibacillus pinisoli</name>
    <dbReference type="NCBI Taxonomy" id="1276110"/>
    <lineage>
        <taxon>Bacteria</taxon>
        <taxon>Bacillati</taxon>
        <taxon>Bacillota</taxon>
        <taxon>Bacilli</taxon>
        <taxon>Bacillales</taxon>
        <taxon>Paenibacillaceae</taxon>
        <taxon>Paenibacillus</taxon>
    </lineage>
</organism>
<dbReference type="Proteomes" id="UP000267798">
    <property type="component" value="Unassembled WGS sequence"/>
</dbReference>
<feature type="transmembrane region" description="Helical" evidence="2">
    <location>
        <begin position="40"/>
        <end position="59"/>
    </location>
</feature>
<dbReference type="RefSeq" id="WP_120106974.1">
    <property type="nucleotide sequence ID" value="NZ_QXQB01000001.1"/>
</dbReference>
<keyword evidence="2" id="KW-0812">Transmembrane</keyword>
<proteinExistence type="predicted"/>
<keyword evidence="2" id="KW-0472">Membrane</keyword>
<keyword evidence="2" id="KW-1133">Transmembrane helix</keyword>
<dbReference type="AlphaFoldDB" id="A0A3A6Q505"/>
<reference evidence="3 4" key="1">
    <citation type="submission" date="2018-09" db="EMBL/GenBank/DDBJ databases">
        <title>Paenibacillus aracenensis nov. sp. isolated from a cave in southern Spain.</title>
        <authorList>
            <person name="Jurado V."/>
            <person name="Gutierrez-Patricio S."/>
            <person name="Gonzalez-Pimentel J.L."/>
            <person name="Miller A.Z."/>
            <person name="Laiz L."/>
            <person name="Saiz-Jimenez C."/>
        </authorList>
    </citation>
    <scope>NUCLEOTIDE SEQUENCE [LARGE SCALE GENOMIC DNA]</scope>
    <source>
        <strain evidence="3 4">JCM 19203</strain>
    </source>
</reference>
<dbReference type="EMBL" id="QXQB01000001">
    <property type="protein sequence ID" value="RJX40944.1"/>
    <property type="molecule type" value="Genomic_DNA"/>
</dbReference>
<dbReference type="OrthoDB" id="2509986at2"/>
<keyword evidence="4" id="KW-1185">Reference proteome</keyword>
<evidence type="ECO:0000256" key="1">
    <source>
        <dbReference type="SAM" id="MobiDB-lite"/>
    </source>
</evidence>
<gene>
    <name evidence="3" type="ORF">D3P09_02695</name>
</gene>
<evidence type="ECO:0000256" key="2">
    <source>
        <dbReference type="SAM" id="Phobius"/>
    </source>
</evidence>
<sequence>MGREEERARHAEAESELLSIHLMGDVREDAKVLGLSLKDMAWIMGTTVLVGLVPFLMPIAFWYKFIWLGLVFLLSFVGRMLKWPYRRKRLYHDKRYQPSHGTGETMGDLLGMKEDGWFYSNKDGSIVQILYAVKAPPWGTSKLGQKKQRIAAFSSFIRACIKENFIADLFVEQIPDFQHDIWDSKRLTVSDSEGIEQLKFARIAMWSQLARTGKAQRTVYVLRLTINSFHVTGRERDDEPQDLNKNELKRYRFVSELREKQSRVLSHLEQSGHSYSLLSGFVIPELIGRWWDRKSWERWADIQGGWELEGHAETVESDSHITDPEAELESSEDVEKKKKVRASGRILAVIGSLLRSAISKFKQLRLVTGRKSNKKEDADTAAEDTLLEGNGEITIAADTEQPAFDLGRITLLTSPMPSGKTFLAVNVGVVKSSHELPIHIVDLSPDQGCKTALNPLPISSANAHWQAYVSRHAPGLTLWLPSLDNLPGTKEVVSFIEELAVNAPVIVDMPWSYPDRINLMKLGEAVAVVDSDYHHWLQWEKSSRVWEGSVWLNQVDKDMDKAMRSLIKENGWIPNKIHAFPYLSDARRWLFQGLPPTADMTMREMFIGGEMHARSVSTIN</sequence>
<evidence type="ECO:0000313" key="3">
    <source>
        <dbReference type="EMBL" id="RJX40944.1"/>
    </source>
</evidence>
<protein>
    <submittedName>
        <fullName evidence="3">Uncharacterized protein</fullName>
    </submittedName>
</protein>